<dbReference type="PROSITE" id="PS50102">
    <property type="entry name" value="RRM"/>
    <property type="match status" value="1"/>
</dbReference>
<feature type="compositionally biased region" description="Basic and acidic residues" evidence="3">
    <location>
        <begin position="532"/>
        <end position="563"/>
    </location>
</feature>
<feature type="region of interest" description="Disordered" evidence="3">
    <location>
        <begin position="427"/>
        <end position="451"/>
    </location>
</feature>
<keyword evidence="1" id="KW-0694">RNA-binding</keyword>
<evidence type="ECO:0000256" key="3">
    <source>
        <dbReference type="SAM" id="MobiDB-lite"/>
    </source>
</evidence>
<dbReference type="Pfam" id="PF23267">
    <property type="entry name" value="ENOX1"/>
    <property type="match status" value="1"/>
</dbReference>
<evidence type="ECO:0000313" key="6">
    <source>
        <dbReference type="Proteomes" id="UP000005408"/>
    </source>
</evidence>
<feature type="compositionally biased region" description="Low complexity" evidence="3">
    <location>
        <begin position="564"/>
        <end position="574"/>
    </location>
</feature>
<organism evidence="5 6">
    <name type="scientific">Magallana gigas</name>
    <name type="common">Pacific oyster</name>
    <name type="synonym">Crassostrea gigas</name>
    <dbReference type="NCBI Taxonomy" id="29159"/>
    <lineage>
        <taxon>Eukaryota</taxon>
        <taxon>Metazoa</taxon>
        <taxon>Spiralia</taxon>
        <taxon>Lophotrochozoa</taxon>
        <taxon>Mollusca</taxon>
        <taxon>Bivalvia</taxon>
        <taxon>Autobranchia</taxon>
        <taxon>Pteriomorphia</taxon>
        <taxon>Ostreida</taxon>
        <taxon>Ostreoidea</taxon>
        <taxon>Ostreidae</taxon>
        <taxon>Magallana</taxon>
    </lineage>
</organism>
<feature type="region of interest" description="Disordered" evidence="3">
    <location>
        <begin position="532"/>
        <end position="574"/>
    </location>
</feature>
<dbReference type="Pfam" id="PF00076">
    <property type="entry name" value="RRM_1"/>
    <property type="match status" value="1"/>
</dbReference>
<proteinExistence type="predicted"/>
<dbReference type="Proteomes" id="UP000005408">
    <property type="component" value="Unassembled WGS sequence"/>
</dbReference>
<feature type="coiled-coil region" evidence="2">
    <location>
        <begin position="338"/>
        <end position="369"/>
    </location>
</feature>
<dbReference type="AlphaFoldDB" id="A0A8W8ITE3"/>
<keyword evidence="6" id="KW-1185">Reference proteome</keyword>
<dbReference type="InterPro" id="IPR035979">
    <property type="entry name" value="RBD_domain_sf"/>
</dbReference>
<dbReference type="GO" id="GO:0016491">
    <property type="term" value="F:oxidoreductase activity"/>
    <property type="evidence" value="ECO:0007669"/>
    <property type="project" value="InterPro"/>
</dbReference>
<dbReference type="GO" id="GO:0007624">
    <property type="term" value="P:ultradian rhythm"/>
    <property type="evidence" value="ECO:0007669"/>
    <property type="project" value="InterPro"/>
</dbReference>
<dbReference type="InterPro" id="IPR000504">
    <property type="entry name" value="RRM_dom"/>
</dbReference>
<protein>
    <recommendedName>
        <fullName evidence="4">RRM domain-containing protein</fullName>
    </recommendedName>
</protein>
<dbReference type="PANTHER" id="PTHR16001:SF4">
    <property type="entry name" value="ECTO-NOX DISULFIDE-THIOL EXCHANGER 1-LIKE PROTEIN"/>
    <property type="match status" value="1"/>
</dbReference>
<keyword evidence="2" id="KW-0175">Coiled coil</keyword>
<name>A0A8W8ITE3_MAGGI</name>
<dbReference type="Gene3D" id="3.30.70.330">
    <property type="match status" value="1"/>
</dbReference>
<dbReference type="GO" id="GO:0003723">
    <property type="term" value="F:RNA binding"/>
    <property type="evidence" value="ECO:0007669"/>
    <property type="project" value="UniProtKB-UniRule"/>
</dbReference>
<dbReference type="PANTHER" id="PTHR16001">
    <property type="entry name" value="ECTO-NOX DISULFIDE-THIOL EXCHANGER"/>
    <property type="match status" value="1"/>
</dbReference>
<feature type="compositionally biased region" description="Acidic residues" evidence="3">
    <location>
        <begin position="429"/>
        <end position="438"/>
    </location>
</feature>
<dbReference type="InterPro" id="IPR056611">
    <property type="entry name" value="ENOX1/2_dom"/>
</dbReference>
<feature type="domain" description="RRM" evidence="4">
    <location>
        <begin position="173"/>
        <end position="252"/>
    </location>
</feature>
<accession>A0A8W8ITE3</accession>
<dbReference type="GO" id="GO:0009897">
    <property type="term" value="C:external side of plasma membrane"/>
    <property type="evidence" value="ECO:0007669"/>
    <property type="project" value="InterPro"/>
</dbReference>
<reference evidence="5" key="1">
    <citation type="submission" date="2022-08" db="UniProtKB">
        <authorList>
            <consortium name="EnsemblMetazoa"/>
        </authorList>
    </citation>
    <scope>IDENTIFICATION</scope>
    <source>
        <strain evidence="5">05x7-T-G4-1.051#20</strain>
    </source>
</reference>
<evidence type="ECO:0000256" key="2">
    <source>
        <dbReference type="SAM" id="Coils"/>
    </source>
</evidence>
<evidence type="ECO:0000256" key="1">
    <source>
        <dbReference type="PROSITE-ProRule" id="PRU00176"/>
    </source>
</evidence>
<dbReference type="EnsemblMetazoa" id="G15492.9">
    <property type="protein sequence ID" value="G15492.9:cds"/>
    <property type="gene ID" value="G15492"/>
</dbReference>
<feature type="compositionally biased region" description="Basic and acidic residues" evidence="3">
    <location>
        <begin position="439"/>
        <end position="448"/>
    </location>
</feature>
<dbReference type="InterPro" id="IPR012677">
    <property type="entry name" value="Nucleotide-bd_a/b_plait_sf"/>
</dbReference>
<dbReference type="InterPro" id="IPR038876">
    <property type="entry name" value="ENOX"/>
</dbReference>
<sequence length="665" mass="76126">MVKVVEEKGDWDELSQNSYTTVTEKFRRMSNSFNQGLIGPQIPPGRMDPMHNNAPLQFNTNKGKPPMALEGDPDQVSSTGGGDMMGQGFFGSGNAGGGGLMGSMMQGPMMGTDPSMMMMFNQYGGWGPMGPNNQDMLMQFMPKEIITLKTCVLYPPPPNAPPPTTRERPPGCRTAFVGGLPENVTEEIIGEAFANFGMIVSIRKGKKNFCHIRYELEESVDRSLFLSGYRMKIEDKDDKPNTGRLHVDYAQARDDQYEYECKQRMLAREMRHRQRLEEDRLHPPSPPPIVHYSDHEAYVLMEQLKSDDEFMKASQILMTWLERGDLTKRNVTNFYSMIQCTNSQVRRLLSEKQNQEEALQKMKENFRNIFEGILHQFDQIEKVFSSSRKQRNWDHFSKAQRKNLELWFKQAQEIKQNQLEEFLSTRMDDDMEMSDEEPSEPKKKKPDEPFNPQQLQEFLARGTMREENDSLKCQIEAYKNELEMMKAEKVNGLSEKDSQLKILQQAMQGMQQQLIQAKMECKQFENELKAVKQSQLEEKKAEKSCEGSEDKEEGTTSEEKQSSSKETSVSTVSSTGLTLTEKETKLIGLVSCFLHVHPNGASVDYIWSYLSQLNVSTRTSELEELLLRLPMLFKLNMSGVGAGIEKKWQFVAYSNTAFIPFSFNS</sequence>
<dbReference type="SUPFAM" id="SSF54928">
    <property type="entry name" value="RNA-binding domain, RBD"/>
    <property type="match status" value="1"/>
</dbReference>
<evidence type="ECO:0000259" key="4">
    <source>
        <dbReference type="PROSITE" id="PS50102"/>
    </source>
</evidence>
<dbReference type="SMART" id="SM00360">
    <property type="entry name" value="RRM"/>
    <property type="match status" value="1"/>
</dbReference>
<evidence type="ECO:0000313" key="5">
    <source>
        <dbReference type="EnsemblMetazoa" id="G15492.9:cds"/>
    </source>
</evidence>